<dbReference type="GO" id="GO:0005789">
    <property type="term" value="C:endoplasmic reticulum membrane"/>
    <property type="evidence" value="ECO:0007669"/>
    <property type="project" value="UniProtKB-SubCell"/>
</dbReference>
<comment type="similarity">
    <text evidence="2">Belongs to the WRB/GET1 family.</text>
</comment>
<evidence type="ECO:0000256" key="1">
    <source>
        <dbReference type="ARBA" id="ARBA00004477"/>
    </source>
</evidence>
<keyword evidence="4 10" id="KW-0812">Transmembrane</keyword>
<keyword evidence="5" id="KW-0256">Endoplasmic reticulum</keyword>
<dbReference type="EMBL" id="KQ434870">
    <property type="protein sequence ID" value="KZC09473.1"/>
    <property type="molecule type" value="Genomic_DNA"/>
</dbReference>
<evidence type="ECO:0000256" key="8">
    <source>
        <dbReference type="ARBA" id="ARBA00032437"/>
    </source>
</evidence>
<evidence type="ECO:0000256" key="9">
    <source>
        <dbReference type="ARBA" id="ARBA00033006"/>
    </source>
</evidence>
<feature type="transmembrane region" description="Helical" evidence="10">
    <location>
        <begin position="6"/>
        <end position="24"/>
    </location>
</feature>
<keyword evidence="7 10" id="KW-0472">Membrane</keyword>
<keyword evidence="12" id="KW-1185">Reference proteome</keyword>
<accession>A0A154PCC2</accession>
<protein>
    <recommendedName>
        <fullName evidence="3">Guided entry of tail-anchored proteins factor 1</fullName>
    </recommendedName>
    <alternativeName>
        <fullName evidence="8">Tail-anchored protein insertion receptor WRB</fullName>
    </alternativeName>
    <alternativeName>
        <fullName evidence="9">Tryptophan-rich basic protein</fullName>
    </alternativeName>
</protein>
<keyword evidence="6 10" id="KW-1133">Transmembrane helix</keyword>
<dbReference type="STRING" id="178035.A0A154PCC2"/>
<reference evidence="11 12" key="1">
    <citation type="submission" date="2015-07" db="EMBL/GenBank/DDBJ databases">
        <title>The genome of Dufourea novaeangliae.</title>
        <authorList>
            <person name="Pan H."/>
            <person name="Kapheim K."/>
        </authorList>
    </citation>
    <scope>NUCLEOTIDE SEQUENCE [LARGE SCALE GENOMIC DNA]</scope>
    <source>
        <strain evidence="11">0120121106</strain>
        <tissue evidence="11">Whole body</tissue>
    </source>
</reference>
<evidence type="ECO:0000256" key="4">
    <source>
        <dbReference type="ARBA" id="ARBA00022692"/>
    </source>
</evidence>
<dbReference type="OMA" id="CGMFTAF"/>
<dbReference type="GO" id="GO:0043495">
    <property type="term" value="F:protein-membrane adaptor activity"/>
    <property type="evidence" value="ECO:0007669"/>
    <property type="project" value="TreeGrafter"/>
</dbReference>
<feature type="transmembrane region" description="Helical" evidence="10">
    <location>
        <begin position="141"/>
        <end position="158"/>
    </location>
</feature>
<gene>
    <name evidence="11" type="ORF">WN55_00145</name>
</gene>
<evidence type="ECO:0000256" key="5">
    <source>
        <dbReference type="ARBA" id="ARBA00022824"/>
    </source>
</evidence>
<name>A0A154PCC2_DUFNO</name>
<organism evidence="11 12">
    <name type="scientific">Dufourea novaeangliae</name>
    <name type="common">Sweat bee</name>
    <dbReference type="NCBI Taxonomy" id="178035"/>
    <lineage>
        <taxon>Eukaryota</taxon>
        <taxon>Metazoa</taxon>
        <taxon>Ecdysozoa</taxon>
        <taxon>Arthropoda</taxon>
        <taxon>Hexapoda</taxon>
        <taxon>Insecta</taxon>
        <taxon>Pterygota</taxon>
        <taxon>Neoptera</taxon>
        <taxon>Endopterygota</taxon>
        <taxon>Hymenoptera</taxon>
        <taxon>Apocrita</taxon>
        <taxon>Aculeata</taxon>
        <taxon>Apoidea</taxon>
        <taxon>Anthophila</taxon>
        <taxon>Halictidae</taxon>
        <taxon>Rophitinae</taxon>
        <taxon>Dufourea</taxon>
    </lineage>
</organism>
<evidence type="ECO:0000313" key="12">
    <source>
        <dbReference type="Proteomes" id="UP000076502"/>
    </source>
</evidence>
<dbReference type="InterPro" id="IPR029012">
    <property type="entry name" value="Helix_hairpin_bin_sf"/>
</dbReference>
<sequence length="164" mass="19140">MNLLVISTVSCFLEYIVPILIKYVTSRLYTVTKYDMELRKDLMNLKQEMVGISIVDEFSRFAKLQRKCNKIEGILKETANKRLTSQMKVQLFVRYGFHLLNGLLLLVLSYIYRSTPVIVFPKGMLWPIHNLLSWPCYQEDSISLIMWIIIARLVVSACKKIDIT</sequence>
<proteinExistence type="inferred from homology"/>
<dbReference type="GO" id="GO:0043529">
    <property type="term" value="C:GET complex"/>
    <property type="evidence" value="ECO:0007669"/>
    <property type="project" value="TreeGrafter"/>
</dbReference>
<feature type="transmembrane region" description="Helical" evidence="10">
    <location>
        <begin position="91"/>
        <end position="112"/>
    </location>
</feature>
<evidence type="ECO:0000256" key="3">
    <source>
        <dbReference type="ARBA" id="ARBA00017951"/>
    </source>
</evidence>
<evidence type="ECO:0000256" key="7">
    <source>
        <dbReference type="ARBA" id="ARBA00023136"/>
    </source>
</evidence>
<keyword evidence="11" id="KW-0675">Receptor</keyword>
<evidence type="ECO:0000256" key="2">
    <source>
        <dbReference type="ARBA" id="ARBA00010799"/>
    </source>
</evidence>
<dbReference type="InterPro" id="IPR028945">
    <property type="entry name" value="Get1"/>
</dbReference>
<dbReference type="OrthoDB" id="69461at2759"/>
<dbReference type="Proteomes" id="UP000076502">
    <property type="component" value="Unassembled WGS sequence"/>
</dbReference>
<dbReference type="Pfam" id="PF04420">
    <property type="entry name" value="CHD5"/>
    <property type="match status" value="1"/>
</dbReference>
<dbReference type="GO" id="GO:0071816">
    <property type="term" value="P:tail-anchored membrane protein insertion into ER membrane"/>
    <property type="evidence" value="ECO:0007669"/>
    <property type="project" value="InterPro"/>
</dbReference>
<evidence type="ECO:0000256" key="6">
    <source>
        <dbReference type="ARBA" id="ARBA00022989"/>
    </source>
</evidence>
<dbReference type="PANTHER" id="PTHR42650">
    <property type="entry name" value="TAIL-ANCHORED PROTEIN INSERTION RECEPTOR WRB"/>
    <property type="match status" value="1"/>
</dbReference>
<comment type="subcellular location">
    <subcellularLocation>
        <location evidence="1">Endoplasmic reticulum membrane</location>
        <topology evidence="1">Multi-pass membrane protein</topology>
    </subcellularLocation>
</comment>
<dbReference type="Gene3D" id="1.10.287.660">
    <property type="entry name" value="Helix hairpin bin"/>
    <property type="match status" value="1"/>
</dbReference>
<dbReference type="AlphaFoldDB" id="A0A154PCC2"/>
<evidence type="ECO:0000313" key="11">
    <source>
        <dbReference type="EMBL" id="KZC09473.1"/>
    </source>
</evidence>
<evidence type="ECO:0000256" key="10">
    <source>
        <dbReference type="SAM" id="Phobius"/>
    </source>
</evidence>
<dbReference type="PANTHER" id="PTHR42650:SF1">
    <property type="entry name" value="GUIDED ENTRY OF TAIL-ANCHORED PROTEINS FACTOR 1"/>
    <property type="match status" value="1"/>
</dbReference>